<organism evidence="1 2">
    <name type="scientific">Allacma fusca</name>
    <dbReference type="NCBI Taxonomy" id="39272"/>
    <lineage>
        <taxon>Eukaryota</taxon>
        <taxon>Metazoa</taxon>
        <taxon>Ecdysozoa</taxon>
        <taxon>Arthropoda</taxon>
        <taxon>Hexapoda</taxon>
        <taxon>Collembola</taxon>
        <taxon>Symphypleona</taxon>
        <taxon>Sminthuridae</taxon>
        <taxon>Allacma</taxon>
    </lineage>
</organism>
<comment type="caution">
    <text evidence="1">The sequence shown here is derived from an EMBL/GenBank/DDBJ whole genome shotgun (WGS) entry which is preliminary data.</text>
</comment>
<protein>
    <submittedName>
        <fullName evidence="1">Uncharacterized protein</fullName>
    </submittedName>
</protein>
<dbReference type="EMBL" id="CAJVCH010027871">
    <property type="protein sequence ID" value="CAG7703178.1"/>
    <property type="molecule type" value="Genomic_DNA"/>
</dbReference>
<dbReference type="Proteomes" id="UP000708208">
    <property type="component" value="Unassembled WGS sequence"/>
</dbReference>
<sequence>MAHTTIRVSVITRSSGINKHSGVKPNPAIHLYQWYYDTFSSFSLLWKPGALLRG</sequence>
<name>A0A8J2NJF8_9HEXA</name>
<gene>
    <name evidence="1" type="ORF">AFUS01_LOCUS4475</name>
</gene>
<reference evidence="1" key="1">
    <citation type="submission" date="2021-06" db="EMBL/GenBank/DDBJ databases">
        <authorList>
            <person name="Hodson N. C."/>
            <person name="Mongue J. A."/>
            <person name="Jaron S. K."/>
        </authorList>
    </citation>
    <scope>NUCLEOTIDE SEQUENCE</scope>
</reference>
<evidence type="ECO:0000313" key="2">
    <source>
        <dbReference type="Proteomes" id="UP000708208"/>
    </source>
</evidence>
<evidence type="ECO:0000313" key="1">
    <source>
        <dbReference type="EMBL" id="CAG7703178.1"/>
    </source>
</evidence>
<accession>A0A8J2NJF8</accession>
<keyword evidence="2" id="KW-1185">Reference proteome</keyword>
<feature type="non-terminal residue" evidence="1">
    <location>
        <position position="1"/>
    </location>
</feature>
<dbReference type="AlphaFoldDB" id="A0A8J2NJF8"/>
<proteinExistence type="predicted"/>